<keyword evidence="1" id="KW-1133">Transmembrane helix</keyword>
<feature type="transmembrane region" description="Helical" evidence="1">
    <location>
        <begin position="64"/>
        <end position="84"/>
    </location>
</feature>
<keyword evidence="1" id="KW-0812">Transmembrane</keyword>
<comment type="caution">
    <text evidence="2">The sequence shown here is derived from an EMBL/GenBank/DDBJ whole genome shotgun (WGS) entry which is preliminary data.</text>
</comment>
<evidence type="ECO:0000313" key="3">
    <source>
        <dbReference type="Proteomes" id="UP001597176"/>
    </source>
</evidence>
<reference evidence="3" key="1">
    <citation type="journal article" date="2019" name="Int. J. Syst. Evol. Microbiol.">
        <title>The Global Catalogue of Microorganisms (GCM) 10K type strain sequencing project: providing services to taxonomists for standard genome sequencing and annotation.</title>
        <authorList>
            <consortium name="The Broad Institute Genomics Platform"/>
            <consortium name="The Broad Institute Genome Sequencing Center for Infectious Disease"/>
            <person name="Wu L."/>
            <person name="Ma J."/>
        </authorList>
    </citation>
    <scope>NUCLEOTIDE SEQUENCE [LARGE SCALE GENOMIC DNA]</scope>
    <source>
        <strain evidence="3">CCUG 56108</strain>
    </source>
</reference>
<name>A0ABW3WTM5_9HYPH</name>
<feature type="transmembrane region" description="Helical" evidence="1">
    <location>
        <begin position="40"/>
        <end position="58"/>
    </location>
</feature>
<protein>
    <submittedName>
        <fullName evidence="2">Uncharacterized protein</fullName>
    </submittedName>
</protein>
<proteinExistence type="predicted"/>
<sequence length="95" mass="10234">MLVMSIDPLIAAGVVLATAVTDAAYVFFNAAVGARQRIRAANWSAIWYLLSAFAVISYTQNALYVVFAALGSWLGAFASVTWLIRRADAGTIRHP</sequence>
<dbReference type="EMBL" id="JBHTND010000003">
    <property type="protein sequence ID" value="MFD1300567.1"/>
    <property type="molecule type" value="Genomic_DNA"/>
</dbReference>
<accession>A0ABW3WTM5</accession>
<keyword evidence="3" id="KW-1185">Reference proteome</keyword>
<evidence type="ECO:0000256" key="1">
    <source>
        <dbReference type="SAM" id="Phobius"/>
    </source>
</evidence>
<organism evidence="2 3">
    <name type="scientific">Methylobacterium marchantiae</name>
    <dbReference type="NCBI Taxonomy" id="600331"/>
    <lineage>
        <taxon>Bacteria</taxon>
        <taxon>Pseudomonadati</taxon>
        <taxon>Pseudomonadota</taxon>
        <taxon>Alphaproteobacteria</taxon>
        <taxon>Hyphomicrobiales</taxon>
        <taxon>Methylobacteriaceae</taxon>
        <taxon>Methylobacterium</taxon>
    </lineage>
</organism>
<feature type="transmembrane region" description="Helical" evidence="1">
    <location>
        <begin position="6"/>
        <end position="28"/>
    </location>
</feature>
<evidence type="ECO:0000313" key="2">
    <source>
        <dbReference type="EMBL" id="MFD1300567.1"/>
    </source>
</evidence>
<gene>
    <name evidence="2" type="ORF">ACFQ4G_03070</name>
</gene>
<keyword evidence="1" id="KW-0472">Membrane</keyword>
<dbReference type="RefSeq" id="WP_238203668.1">
    <property type="nucleotide sequence ID" value="NZ_JBHTND010000003.1"/>
</dbReference>
<dbReference type="Proteomes" id="UP001597176">
    <property type="component" value="Unassembled WGS sequence"/>
</dbReference>